<name>W9VCU2_9EURO</name>
<evidence type="ECO:0000256" key="17">
    <source>
        <dbReference type="ARBA" id="ARBA00023201"/>
    </source>
</evidence>
<evidence type="ECO:0000256" key="20">
    <source>
        <dbReference type="ARBA" id="ARBA00048599"/>
    </source>
</evidence>
<dbReference type="SUPFAM" id="SSF81665">
    <property type="entry name" value="Calcium ATPase, transmembrane domain M"/>
    <property type="match status" value="1"/>
</dbReference>
<keyword evidence="14" id="KW-0915">Sodium</keyword>
<gene>
    <name evidence="24" type="ORF">A1O5_13346</name>
</gene>
<dbReference type="PRINTS" id="PR00119">
    <property type="entry name" value="CATATPASE"/>
</dbReference>
<feature type="transmembrane region" description="Helical" evidence="22">
    <location>
        <begin position="841"/>
        <end position="868"/>
    </location>
</feature>
<dbReference type="Pfam" id="PF00690">
    <property type="entry name" value="Cation_ATPase_N"/>
    <property type="match status" value="1"/>
</dbReference>
<dbReference type="FunFam" id="1.20.1110.10:FF:000020">
    <property type="entry name" value="Sodium ion P-type ATPase"/>
    <property type="match status" value="1"/>
</dbReference>
<keyword evidence="12" id="KW-1278">Translocase</keyword>
<dbReference type="FunFam" id="3.40.50.1000:FF:000001">
    <property type="entry name" value="Phospholipid-transporting ATPase IC"/>
    <property type="match status" value="1"/>
</dbReference>
<feature type="transmembrane region" description="Helical" evidence="22">
    <location>
        <begin position="763"/>
        <end position="784"/>
    </location>
</feature>
<keyword evidence="16 22" id="KW-0472">Membrane</keyword>
<dbReference type="Pfam" id="PF13246">
    <property type="entry name" value="Cation_ATPase"/>
    <property type="match status" value="1"/>
</dbReference>
<keyword evidence="6 22" id="KW-0812">Transmembrane</keyword>
<dbReference type="FunFam" id="1.20.1110.10:FF:000015">
    <property type="entry name" value="Sodium ion P-type ATPase"/>
    <property type="match status" value="1"/>
</dbReference>
<evidence type="ECO:0000256" key="4">
    <source>
        <dbReference type="ARBA" id="ARBA00022475"/>
    </source>
</evidence>
<comment type="subcellular location">
    <subcellularLocation>
        <location evidence="2">Cell membrane</location>
        <topology evidence="2">Multi-pass membrane protein</topology>
    </subcellularLocation>
</comment>
<comment type="similarity">
    <text evidence="18">Belongs to the cation transport ATPase (P-type) (TC 3.A.3) family. Type IID subfamily.</text>
</comment>
<keyword evidence="7" id="KW-0479">Metal-binding</keyword>
<comment type="caution">
    <text evidence="24">The sequence shown here is derived from an EMBL/GenBank/DDBJ whole genome shotgun (WGS) entry which is preliminary data.</text>
</comment>
<feature type="transmembrane region" description="Helical" evidence="22">
    <location>
        <begin position="279"/>
        <end position="300"/>
    </location>
</feature>
<dbReference type="STRING" id="1182543.W9VCU2"/>
<feature type="transmembrane region" description="Helical" evidence="22">
    <location>
        <begin position="800"/>
        <end position="820"/>
    </location>
</feature>
<evidence type="ECO:0000256" key="7">
    <source>
        <dbReference type="ARBA" id="ARBA00022723"/>
    </source>
</evidence>
<keyword evidence="3" id="KW-0813">Transport</keyword>
<dbReference type="eggNOG" id="KOG0202">
    <property type="taxonomic scope" value="Eukaryota"/>
</dbReference>
<dbReference type="InterPro" id="IPR006414">
    <property type="entry name" value="P-type_ATPase_IID"/>
</dbReference>
<dbReference type="InterPro" id="IPR023298">
    <property type="entry name" value="ATPase_P-typ_TM_dom_sf"/>
</dbReference>
<dbReference type="GO" id="GO:0008554">
    <property type="term" value="F:P-type sodium transporter activity"/>
    <property type="evidence" value="ECO:0007669"/>
    <property type="project" value="UniProtKB-EC"/>
</dbReference>
<evidence type="ECO:0000259" key="23">
    <source>
        <dbReference type="SMART" id="SM00831"/>
    </source>
</evidence>
<dbReference type="GO" id="GO:0016887">
    <property type="term" value="F:ATP hydrolysis activity"/>
    <property type="evidence" value="ECO:0007669"/>
    <property type="project" value="InterPro"/>
</dbReference>
<keyword evidence="4" id="KW-1003">Cell membrane</keyword>
<dbReference type="InterPro" id="IPR036412">
    <property type="entry name" value="HAD-like_sf"/>
</dbReference>
<evidence type="ECO:0000256" key="12">
    <source>
        <dbReference type="ARBA" id="ARBA00022967"/>
    </source>
</evidence>
<evidence type="ECO:0000256" key="11">
    <source>
        <dbReference type="ARBA" id="ARBA00022958"/>
    </source>
</evidence>
<evidence type="ECO:0000256" key="13">
    <source>
        <dbReference type="ARBA" id="ARBA00022989"/>
    </source>
</evidence>
<comment type="catalytic activity">
    <reaction evidence="20">
        <text>K(+)(in) + ATP + H2O = K(+)(out) + ADP + phosphate + H(+)</text>
        <dbReference type="Rhea" id="RHEA:75815"/>
        <dbReference type="ChEBI" id="CHEBI:15377"/>
        <dbReference type="ChEBI" id="CHEBI:15378"/>
        <dbReference type="ChEBI" id="CHEBI:29103"/>
        <dbReference type="ChEBI" id="CHEBI:30616"/>
        <dbReference type="ChEBI" id="CHEBI:43474"/>
        <dbReference type="ChEBI" id="CHEBI:456216"/>
    </reaction>
</comment>
<dbReference type="GO" id="GO:0006813">
    <property type="term" value="P:potassium ion transport"/>
    <property type="evidence" value="ECO:0007669"/>
    <property type="project" value="UniProtKB-KW"/>
</dbReference>
<comment type="catalytic activity">
    <reaction evidence="21">
        <text>Na(+)(in) + ATP + H2O = Na(+)(out) + ADP + phosphate + H(+)</text>
        <dbReference type="Rhea" id="RHEA:14633"/>
        <dbReference type="ChEBI" id="CHEBI:15377"/>
        <dbReference type="ChEBI" id="CHEBI:15378"/>
        <dbReference type="ChEBI" id="CHEBI:29101"/>
        <dbReference type="ChEBI" id="CHEBI:30616"/>
        <dbReference type="ChEBI" id="CHEBI:43474"/>
        <dbReference type="ChEBI" id="CHEBI:456216"/>
        <dbReference type="EC" id="7.2.2.3"/>
    </reaction>
    <physiologicalReaction direction="left-to-right" evidence="21">
        <dbReference type="Rhea" id="RHEA:14634"/>
    </physiologicalReaction>
</comment>
<keyword evidence="10" id="KW-0460">Magnesium</keyword>
<dbReference type="OrthoDB" id="3352408at2759"/>
<dbReference type="Gene3D" id="2.70.150.10">
    <property type="entry name" value="Calcium-transporting ATPase, cytoplasmic transduction domain A"/>
    <property type="match status" value="1"/>
</dbReference>
<dbReference type="GO" id="GO:0005886">
    <property type="term" value="C:plasma membrane"/>
    <property type="evidence" value="ECO:0007669"/>
    <property type="project" value="UniProtKB-SubCell"/>
</dbReference>
<evidence type="ECO:0000256" key="5">
    <source>
        <dbReference type="ARBA" id="ARBA00022538"/>
    </source>
</evidence>
<dbReference type="NCBIfam" id="TIGR01523">
    <property type="entry name" value="ATPase-IID_K-Na"/>
    <property type="match status" value="1"/>
</dbReference>
<evidence type="ECO:0000256" key="1">
    <source>
        <dbReference type="ARBA" id="ARBA00001946"/>
    </source>
</evidence>
<dbReference type="InterPro" id="IPR059000">
    <property type="entry name" value="ATPase_P-type_domA"/>
</dbReference>
<dbReference type="EMBL" id="AMGX01000047">
    <property type="protein sequence ID" value="EXJ53412.1"/>
    <property type="molecule type" value="Genomic_DNA"/>
</dbReference>
<accession>W9VCU2</accession>
<keyword evidence="11" id="KW-0630">Potassium</keyword>
<dbReference type="GeneID" id="19198029"/>
<dbReference type="SFLD" id="SFLDS00003">
    <property type="entry name" value="Haloacid_Dehalogenase"/>
    <property type="match status" value="1"/>
</dbReference>
<dbReference type="SUPFAM" id="SSF81653">
    <property type="entry name" value="Calcium ATPase, transduction domain A"/>
    <property type="match status" value="1"/>
</dbReference>
<evidence type="ECO:0000256" key="18">
    <source>
        <dbReference type="ARBA" id="ARBA00035017"/>
    </source>
</evidence>
<dbReference type="FunFam" id="3.40.50.1000:FF:000047">
    <property type="entry name" value="Sodium P-type ATPase"/>
    <property type="match status" value="1"/>
</dbReference>
<evidence type="ECO:0000256" key="6">
    <source>
        <dbReference type="ARBA" id="ARBA00022692"/>
    </source>
</evidence>
<evidence type="ECO:0000256" key="14">
    <source>
        <dbReference type="ARBA" id="ARBA00023053"/>
    </source>
</evidence>
<evidence type="ECO:0000313" key="24">
    <source>
        <dbReference type="EMBL" id="EXJ53412.1"/>
    </source>
</evidence>
<evidence type="ECO:0000256" key="8">
    <source>
        <dbReference type="ARBA" id="ARBA00022741"/>
    </source>
</evidence>
<dbReference type="GO" id="GO:0005524">
    <property type="term" value="F:ATP binding"/>
    <property type="evidence" value="ECO:0007669"/>
    <property type="project" value="UniProtKB-KW"/>
</dbReference>
<evidence type="ECO:0000256" key="21">
    <source>
        <dbReference type="ARBA" id="ARBA00049499"/>
    </source>
</evidence>
<evidence type="ECO:0000256" key="19">
    <source>
        <dbReference type="ARBA" id="ARBA00035029"/>
    </source>
</evidence>
<keyword evidence="17" id="KW-0739">Sodium transport</keyword>
<sequence>MLSRPAYSFSTSSITGELKTDATRGLDQDEAAARLLQFGRNELEKVGGVYPIKILIHQTANAMTLVLILAMAVSFGIGSWIEGGVIAFVILLNITVSFFQDYSAEKTMESLRALCSPTAKVVRDGETKTVVTAEIVPGDLVEMRMGDLLPADVRLLEAVNFEVDEAFLTGESLPIRKDPVVTLDSPVGLGDRINIAYGSSRVTKGRATGVVFATGKYTEVGAIASALRDKSRTQAQNDIDKRRGLLKYLTSWSAFLKELIGRFLGTSGGTPLQRKLSKLALFLFVSAIVCAIIVLAVNKFSNEREVVIYAVATGLSMIPASLIVVLTITMAAGTRRMVARNVIVRNLRSLEALGAVTNICSDKTGTLTQGKMTVKNVWIPSKGEYTFYTSEKSQNATAAEIEFRLQLAESQKDESCSCGPDALDIHWESFIEVASLANVGPIHLGQDGRWMARGDPTEIAIQVFAARFTRNRISLTSGDDARWKHLTEFSFDSETKRLTVVYQHSDSGEIHVFSKGAVEKIIMLCTKIYLNDSLPPTSLTPMIRQNIMDTMNAMAARGLRVLALASGVHDGSINDLHRADRDQVETDLIFRGLIGIYDPPRPESLSAVRLCHDAGIVVHMLTGDFVGTAKAIAEEVGILPERMHLLSKDKADAAVMTADRFDGLTDAEIDRLPMLPLVIARCTPTTKVRMIKALHRRKGYVAMTGDGVNDSPSLQYADVGIAMGSGSDVAKEASDIVLTDDNFASIVSAVEEGRRISDNIQRFILHVLAENIAQACTLLIGLVYRDGKGHSVFPLSPVQIIWIIMATSGMPDMGLGFEPAAKDILKRPPRSLKKGIFTAEFLIDMMVYGLWVSALCLTAFTLRIYAFGDGQLGDNCNNVFSEVCTTVYRARATCFACLTWFALFLAWELVDFRQSFFELKPWSHNTPFFVVRVWRNQFLFWAVILGFFTVFITLYIPVINHKIFKQSEISWEWAIIFIAGLWFFVGVELWKWGKRVWFRRSTRKNQQTPM</sequence>
<keyword evidence="15" id="KW-0406">Ion transport</keyword>
<dbReference type="Proteomes" id="UP000019471">
    <property type="component" value="Unassembled WGS sequence"/>
</dbReference>
<dbReference type="PRINTS" id="PR00120">
    <property type="entry name" value="HATPASE"/>
</dbReference>
<evidence type="ECO:0000256" key="9">
    <source>
        <dbReference type="ARBA" id="ARBA00022840"/>
    </source>
</evidence>
<feature type="transmembrane region" description="Helical" evidence="22">
    <location>
        <begin position="84"/>
        <end position="102"/>
    </location>
</feature>
<evidence type="ECO:0000256" key="16">
    <source>
        <dbReference type="ARBA" id="ARBA00023136"/>
    </source>
</evidence>
<dbReference type="Pfam" id="PF00689">
    <property type="entry name" value="Cation_ATPase_C"/>
    <property type="match status" value="1"/>
</dbReference>
<dbReference type="PROSITE" id="PS00154">
    <property type="entry name" value="ATPASE_E1_E2"/>
    <property type="match status" value="1"/>
</dbReference>
<reference evidence="24 25" key="1">
    <citation type="submission" date="2013-03" db="EMBL/GenBank/DDBJ databases">
        <title>The Genome Sequence of Cladophialophora psammophila CBS 110553.</title>
        <authorList>
            <consortium name="The Broad Institute Genomics Platform"/>
            <person name="Cuomo C."/>
            <person name="de Hoog S."/>
            <person name="Gorbushina A."/>
            <person name="Walker B."/>
            <person name="Young S.K."/>
            <person name="Zeng Q."/>
            <person name="Gargeya S."/>
            <person name="Fitzgerald M."/>
            <person name="Haas B."/>
            <person name="Abouelleil A."/>
            <person name="Allen A.W."/>
            <person name="Alvarado L."/>
            <person name="Arachchi H.M."/>
            <person name="Berlin A.M."/>
            <person name="Chapman S.B."/>
            <person name="Gainer-Dewar J."/>
            <person name="Goldberg J."/>
            <person name="Griggs A."/>
            <person name="Gujja S."/>
            <person name="Hansen M."/>
            <person name="Howarth C."/>
            <person name="Imamovic A."/>
            <person name="Ireland A."/>
            <person name="Larimer J."/>
            <person name="McCowan C."/>
            <person name="Murphy C."/>
            <person name="Pearson M."/>
            <person name="Poon T.W."/>
            <person name="Priest M."/>
            <person name="Roberts A."/>
            <person name="Saif S."/>
            <person name="Shea T."/>
            <person name="Sisk P."/>
            <person name="Sykes S."/>
            <person name="Wortman J."/>
            <person name="Nusbaum C."/>
            <person name="Birren B."/>
        </authorList>
    </citation>
    <scope>NUCLEOTIDE SEQUENCE [LARGE SCALE GENOMIC DNA]</scope>
    <source>
        <strain evidence="24 25">CBS 110553</strain>
    </source>
</reference>
<dbReference type="Gene3D" id="1.20.1110.10">
    <property type="entry name" value="Calcium-transporting ATPase, transmembrane domain"/>
    <property type="match status" value="2"/>
</dbReference>
<keyword evidence="25" id="KW-1185">Reference proteome</keyword>
<dbReference type="HOGENOM" id="CLU_002360_3_0_1"/>
<dbReference type="RefSeq" id="XP_007752102.1">
    <property type="nucleotide sequence ID" value="XM_007753912.1"/>
</dbReference>
<evidence type="ECO:0000256" key="2">
    <source>
        <dbReference type="ARBA" id="ARBA00004651"/>
    </source>
</evidence>
<organism evidence="24 25">
    <name type="scientific">Cladophialophora psammophila CBS 110553</name>
    <dbReference type="NCBI Taxonomy" id="1182543"/>
    <lineage>
        <taxon>Eukaryota</taxon>
        <taxon>Fungi</taxon>
        <taxon>Dikarya</taxon>
        <taxon>Ascomycota</taxon>
        <taxon>Pezizomycotina</taxon>
        <taxon>Eurotiomycetes</taxon>
        <taxon>Chaetothyriomycetidae</taxon>
        <taxon>Chaetothyriales</taxon>
        <taxon>Herpotrichiellaceae</taxon>
        <taxon>Cladophialophora</taxon>
    </lineage>
</organism>
<dbReference type="EC" id="7.2.2.3" evidence="19"/>
<dbReference type="SFLD" id="SFLDG00002">
    <property type="entry name" value="C1.7:_P-type_atpase_like"/>
    <property type="match status" value="1"/>
</dbReference>
<dbReference type="InterPro" id="IPR018303">
    <property type="entry name" value="ATPase_P-typ_P_site"/>
</dbReference>
<feature type="transmembrane region" description="Helical" evidence="22">
    <location>
        <begin position="60"/>
        <end position="78"/>
    </location>
</feature>
<evidence type="ECO:0000256" key="15">
    <source>
        <dbReference type="ARBA" id="ARBA00023065"/>
    </source>
</evidence>
<evidence type="ECO:0000313" key="25">
    <source>
        <dbReference type="Proteomes" id="UP000019471"/>
    </source>
</evidence>
<dbReference type="GO" id="GO:0046872">
    <property type="term" value="F:metal ion binding"/>
    <property type="evidence" value="ECO:0007669"/>
    <property type="project" value="UniProtKB-KW"/>
</dbReference>
<dbReference type="Pfam" id="PF00122">
    <property type="entry name" value="E1-E2_ATPase"/>
    <property type="match status" value="1"/>
</dbReference>
<comment type="cofactor">
    <cofactor evidence="1">
        <name>Mg(2+)</name>
        <dbReference type="ChEBI" id="CHEBI:18420"/>
    </cofactor>
</comment>
<feature type="transmembrane region" description="Helical" evidence="22">
    <location>
        <begin position="306"/>
        <end position="331"/>
    </location>
</feature>
<feature type="domain" description="Cation-transporting P-type ATPase N-terminal" evidence="23">
    <location>
        <begin position="5"/>
        <end position="79"/>
    </location>
</feature>
<dbReference type="SFLD" id="SFLDF00027">
    <property type="entry name" value="p-type_atpase"/>
    <property type="match status" value="1"/>
</dbReference>
<feature type="transmembrane region" description="Helical" evidence="22">
    <location>
        <begin position="971"/>
        <end position="990"/>
    </location>
</feature>
<dbReference type="InterPro" id="IPR008250">
    <property type="entry name" value="ATPase_P-typ_transduc_dom_A_sf"/>
</dbReference>
<dbReference type="InterPro" id="IPR004014">
    <property type="entry name" value="ATPase_P-typ_cation-transptr_N"/>
</dbReference>
<dbReference type="InterPro" id="IPR023214">
    <property type="entry name" value="HAD_sf"/>
</dbReference>
<dbReference type="Gene3D" id="3.40.1110.10">
    <property type="entry name" value="Calcium-transporting ATPase, cytoplasmic domain N"/>
    <property type="match status" value="1"/>
</dbReference>
<keyword evidence="13 22" id="KW-1133">Transmembrane helix</keyword>
<feature type="transmembrane region" description="Helical" evidence="22">
    <location>
        <begin position="888"/>
        <end position="910"/>
    </location>
</feature>
<evidence type="ECO:0000256" key="10">
    <source>
        <dbReference type="ARBA" id="ARBA00022842"/>
    </source>
</evidence>
<dbReference type="InterPro" id="IPR006068">
    <property type="entry name" value="ATPase_P-typ_cation-transptr_C"/>
</dbReference>
<evidence type="ECO:0000256" key="22">
    <source>
        <dbReference type="SAM" id="Phobius"/>
    </source>
</evidence>
<dbReference type="InterPro" id="IPR001757">
    <property type="entry name" value="P_typ_ATPase"/>
</dbReference>
<keyword evidence="8" id="KW-0547">Nucleotide-binding</keyword>
<protein>
    <recommendedName>
        <fullName evidence="19">P-type Na(+) transporter</fullName>
        <ecNumber evidence="19">7.2.2.3</ecNumber>
    </recommendedName>
</protein>
<dbReference type="PANTHER" id="PTHR42861">
    <property type="entry name" value="CALCIUM-TRANSPORTING ATPASE"/>
    <property type="match status" value="1"/>
</dbReference>
<dbReference type="AlphaFoldDB" id="W9VCU2"/>
<evidence type="ECO:0000256" key="3">
    <source>
        <dbReference type="ARBA" id="ARBA00022448"/>
    </source>
</evidence>
<dbReference type="SUPFAM" id="SSF56784">
    <property type="entry name" value="HAD-like"/>
    <property type="match status" value="1"/>
</dbReference>
<dbReference type="NCBIfam" id="TIGR01494">
    <property type="entry name" value="ATPase_P-type"/>
    <property type="match status" value="2"/>
</dbReference>
<dbReference type="InterPro" id="IPR044492">
    <property type="entry name" value="P_typ_ATPase_HD_dom"/>
</dbReference>
<feature type="transmembrane region" description="Helical" evidence="22">
    <location>
        <begin position="938"/>
        <end position="959"/>
    </location>
</feature>
<dbReference type="Pfam" id="PF08282">
    <property type="entry name" value="Hydrolase_3"/>
    <property type="match status" value="1"/>
</dbReference>
<dbReference type="InterPro" id="IPR023299">
    <property type="entry name" value="ATPase_P-typ_cyto_dom_N"/>
</dbReference>
<proteinExistence type="inferred from homology"/>
<dbReference type="Gene3D" id="3.40.50.1000">
    <property type="entry name" value="HAD superfamily/HAD-like"/>
    <property type="match status" value="1"/>
</dbReference>
<keyword evidence="5" id="KW-0633">Potassium transport</keyword>
<dbReference type="SUPFAM" id="SSF81660">
    <property type="entry name" value="Metal cation-transporting ATPase, ATP-binding domain N"/>
    <property type="match status" value="1"/>
</dbReference>
<dbReference type="SMART" id="SM00831">
    <property type="entry name" value="Cation_ATPase_N"/>
    <property type="match status" value="1"/>
</dbReference>
<keyword evidence="9" id="KW-0067">ATP-binding</keyword>